<gene>
    <name evidence="3" type="ORF">GHK62_16040</name>
</gene>
<accession>A0A6N7LHJ4</accession>
<keyword evidence="2" id="KW-0812">Transmembrane</keyword>
<reference evidence="3 4" key="1">
    <citation type="journal article" date="2013" name="Genome Biol.">
        <title>Comparative genomics of the core and accessory genomes of 48 Sinorhizobium strains comprising five genospecies.</title>
        <authorList>
            <person name="Sugawara M."/>
            <person name="Epstein B."/>
            <person name="Badgley B.D."/>
            <person name="Unno T."/>
            <person name="Xu L."/>
            <person name="Reese J."/>
            <person name="Gyaneshwar P."/>
            <person name="Denny R."/>
            <person name="Mudge J."/>
            <person name="Bharti A.K."/>
            <person name="Farmer A.D."/>
            <person name="May G.D."/>
            <person name="Woodward J.E."/>
            <person name="Medigue C."/>
            <person name="Vallenet D."/>
            <person name="Lajus A."/>
            <person name="Rouy Z."/>
            <person name="Martinez-Vaz B."/>
            <person name="Tiffin P."/>
            <person name="Young N.D."/>
            <person name="Sadowsky M.J."/>
        </authorList>
    </citation>
    <scope>NUCLEOTIDE SEQUENCE [LARGE SCALE GENOMIC DNA]</scope>
    <source>
        <strain evidence="3 4">USDA4894</strain>
    </source>
</reference>
<keyword evidence="2" id="KW-0472">Membrane</keyword>
<organism evidence="3 4">
    <name type="scientific">Sinorhizobium terangae</name>
    <dbReference type="NCBI Taxonomy" id="110322"/>
    <lineage>
        <taxon>Bacteria</taxon>
        <taxon>Pseudomonadati</taxon>
        <taxon>Pseudomonadota</taxon>
        <taxon>Alphaproteobacteria</taxon>
        <taxon>Hyphomicrobiales</taxon>
        <taxon>Rhizobiaceae</taxon>
        <taxon>Sinorhizobium/Ensifer group</taxon>
        <taxon>Sinorhizobium</taxon>
    </lineage>
</organism>
<protein>
    <submittedName>
        <fullName evidence="3">CcoQ/FixQ family Cbb3-type cytochrome c oxidase assembly chaperone</fullName>
    </submittedName>
</protein>
<comment type="caution">
    <text evidence="3">The sequence shown here is derived from an EMBL/GenBank/DDBJ whole genome shotgun (WGS) entry which is preliminary data.</text>
</comment>
<sequence length="77" mass="8599">METYTLMRHFADSWGLLAMMLFFLGVVAFIFLPGAKKAAERAASIPFDHDVIGSEKSERHPGGKPLHTFPHAARKED</sequence>
<evidence type="ECO:0000256" key="2">
    <source>
        <dbReference type="SAM" id="Phobius"/>
    </source>
</evidence>
<keyword evidence="4" id="KW-1185">Reference proteome</keyword>
<name>A0A6N7LHJ4_SINTE</name>
<dbReference type="Proteomes" id="UP000439983">
    <property type="component" value="Unassembled WGS sequence"/>
</dbReference>
<dbReference type="Pfam" id="PF05545">
    <property type="entry name" value="FixQ"/>
    <property type="match status" value="1"/>
</dbReference>
<proteinExistence type="predicted"/>
<feature type="region of interest" description="Disordered" evidence="1">
    <location>
        <begin position="53"/>
        <end position="77"/>
    </location>
</feature>
<dbReference type="InterPro" id="IPR008621">
    <property type="entry name" value="Cbb3-typ_cyt_oxidase_comp"/>
</dbReference>
<dbReference type="EMBL" id="WITC01000059">
    <property type="protein sequence ID" value="MQX16224.1"/>
    <property type="molecule type" value="Genomic_DNA"/>
</dbReference>
<dbReference type="OrthoDB" id="9801588at2"/>
<evidence type="ECO:0000313" key="3">
    <source>
        <dbReference type="EMBL" id="MQX16224.1"/>
    </source>
</evidence>
<evidence type="ECO:0000256" key="1">
    <source>
        <dbReference type="SAM" id="MobiDB-lite"/>
    </source>
</evidence>
<dbReference type="CDD" id="cd01324">
    <property type="entry name" value="cbb3_Oxidase_CcoQ"/>
    <property type="match status" value="1"/>
</dbReference>
<keyword evidence="2" id="KW-1133">Transmembrane helix</keyword>
<feature type="transmembrane region" description="Helical" evidence="2">
    <location>
        <begin position="14"/>
        <end position="32"/>
    </location>
</feature>
<dbReference type="AlphaFoldDB" id="A0A6N7LHJ4"/>
<evidence type="ECO:0000313" key="4">
    <source>
        <dbReference type="Proteomes" id="UP000439983"/>
    </source>
</evidence>